<gene>
    <name evidence="3" type="primary">ABSGL_00196.1 scaffold 356</name>
</gene>
<name>A0A163IRF8_ABSGL</name>
<feature type="chain" id="PRO_5007843151" evidence="2">
    <location>
        <begin position="22"/>
        <end position="219"/>
    </location>
</feature>
<proteinExistence type="predicted"/>
<reference evidence="3" key="1">
    <citation type="submission" date="2016-04" db="EMBL/GenBank/DDBJ databases">
        <authorList>
            <person name="Evans L.H."/>
            <person name="Alamgir A."/>
            <person name="Owens N."/>
            <person name="Weber N.D."/>
            <person name="Virtaneva K."/>
            <person name="Barbian K."/>
            <person name="Babar A."/>
            <person name="Rosenke K."/>
        </authorList>
    </citation>
    <scope>NUCLEOTIDE SEQUENCE [LARGE SCALE GENOMIC DNA]</scope>
    <source>
        <strain evidence="3">CBS 101.48</strain>
    </source>
</reference>
<evidence type="ECO:0000313" key="4">
    <source>
        <dbReference type="Proteomes" id="UP000078561"/>
    </source>
</evidence>
<evidence type="ECO:0000256" key="1">
    <source>
        <dbReference type="SAM" id="MobiDB-lite"/>
    </source>
</evidence>
<feature type="compositionally biased region" description="Low complexity" evidence="1">
    <location>
        <begin position="131"/>
        <end position="146"/>
    </location>
</feature>
<keyword evidence="2" id="KW-0732">Signal</keyword>
<feature type="signal peptide" evidence="2">
    <location>
        <begin position="1"/>
        <end position="21"/>
    </location>
</feature>
<evidence type="ECO:0000256" key="2">
    <source>
        <dbReference type="SAM" id="SignalP"/>
    </source>
</evidence>
<protein>
    <submittedName>
        <fullName evidence="3">Uncharacterized protein</fullName>
    </submittedName>
</protein>
<feature type="compositionally biased region" description="Basic residues" evidence="1">
    <location>
        <begin position="97"/>
        <end position="106"/>
    </location>
</feature>
<feature type="compositionally biased region" description="Basic and acidic residues" evidence="1">
    <location>
        <begin position="81"/>
        <end position="96"/>
    </location>
</feature>
<keyword evidence="4" id="KW-1185">Reference proteome</keyword>
<feature type="region of interest" description="Disordered" evidence="1">
    <location>
        <begin position="45"/>
        <end position="173"/>
    </location>
</feature>
<dbReference type="EMBL" id="LT550046">
    <property type="protein sequence ID" value="SAL94903.1"/>
    <property type="molecule type" value="Genomic_DNA"/>
</dbReference>
<sequence length="219" mass="23738">MKISVLLFATACLALSLEARAAESENGSMMLTVYKTVTATNHASEYQSLSRERMSPHTNSIQKIDSRKKEVELDDSPTVPKQHDIPAEKQVSENKTKLLKSIKKGSHVQSQNDEDIDPSNKLVPAEQGLFNSSAVGSSSDSSNSDGTDFTFRPITLAPENTKANGPKETAPLLSKPPIKFANVKNDRQLSSAIGLEPSLPFFNLSLVSVLIFAILAVPQ</sequence>
<dbReference type="AlphaFoldDB" id="A0A163IRF8"/>
<dbReference type="Proteomes" id="UP000078561">
    <property type="component" value="Unassembled WGS sequence"/>
</dbReference>
<evidence type="ECO:0000313" key="3">
    <source>
        <dbReference type="EMBL" id="SAL94903.1"/>
    </source>
</evidence>
<organism evidence="3">
    <name type="scientific">Absidia glauca</name>
    <name type="common">Pin mould</name>
    <dbReference type="NCBI Taxonomy" id="4829"/>
    <lineage>
        <taxon>Eukaryota</taxon>
        <taxon>Fungi</taxon>
        <taxon>Fungi incertae sedis</taxon>
        <taxon>Mucoromycota</taxon>
        <taxon>Mucoromycotina</taxon>
        <taxon>Mucoromycetes</taxon>
        <taxon>Mucorales</taxon>
        <taxon>Cunninghamellaceae</taxon>
        <taxon>Absidia</taxon>
    </lineage>
</organism>
<accession>A0A163IRF8</accession>
<dbReference type="InParanoid" id="A0A163IRF8"/>